<evidence type="ECO:0000256" key="1">
    <source>
        <dbReference type="SAM" id="Phobius"/>
    </source>
</evidence>
<keyword evidence="1" id="KW-0472">Membrane</keyword>
<protein>
    <submittedName>
        <fullName evidence="2">Uncharacterized protein</fullName>
    </submittedName>
</protein>
<organism evidence="2 3">
    <name type="scientific">Brevibacillus parabrevis</name>
    <dbReference type="NCBI Taxonomy" id="54914"/>
    <lineage>
        <taxon>Bacteria</taxon>
        <taxon>Bacillati</taxon>
        <taxon>Bacillota</taxon>
        <taxon>Bacilli</taxon>
        <taxon>Bacillales</taxon>
        <taxon>Paenibacillaceae</taxon>
        <taxon>Brevibacillus</taxon>
    </lineage>
</organism>
<keyword evidence="3" id="KW-1185">Reference proteome</keyword>
<proteinExistence type="predicted"/>
<dbReference type="EMBL" id="BJMH01000002">
    <property type="protein sequence ID" value="GEB31022.1"/>
    <property type="molecule type" value="Genomic_DNA"/>
</dbReference>
<feature type="transmembrane region" description="Helical" evidence="1">
    <location>
        <begin position="6"/>
        <end position="22"/>
    </location>
</feature>
<keyword evidence="1" id="KW-1133">Transmembrane helix</keyword>
<feature type="transmembrane region" description="Helical" evidence="1">
    <location>
        <begin position="34"/>
        <end position="53"/>
    </location>
</feature>
<keyword evidence="1" id="KW-0812">Transmembrane</keyword>
<evidence type="ECO:0000313" key="3">
    <source>
        <dbReference type="Proteomes" id="UP000316882"/>
    </source>
</evidence>
<comment type="caution">
    <text evidence="2">The sequence shown here is derived from an EMBL/GenBank/DDBJ whole genome shotgun (WGS) entry which is preliminary data.</text>
</comment>
<dbReference type="AlphaFoldDB" id="A0A4Y3P9E9"/>
<sequence>MNRLFLLLFGLMLVFSFWDFILKRKHMERKQQIVIYSIYALSVIGIYAVQYQHDKMLSTGFFLNIFTPQVKTWIEHML</sequence>
<reference evidence="2 3" key="1">
    <citation type="submission" date="2019-06" db="EMBL/GenBank/DDBJ databases">
        <title>Whole genome shotgun sequence of Brevibacillus parabrevis NBRC 12334.</title>
        <authorList>
            <person name="Hosoyama A."/>
            <person name="Uohara A."/>
            <person name="Ohji S."/>
            <person name="Ichikawa N."/>
        </authorList>
    </citation>
    <scope>NUCLEOTIDE SEQUENCE [LARGE SCALE GENOMIC DNA]</scope>
    <source>
        <strain evidence="2 3">NBRC 12334</strain>
    </source>
</reference>
<accession>A0A4Y3P9E9</accession>
<dbReference type="Proteomes" id="UP000316882">
    <property type="component" value="Unassembled WGS sequence"/>
</dbReference>
<name>A0A4Y3P9E9_BREPA</name>
<dbReference type="RefSeq" id="WP_122965146.1">
    <property type="nucleotide sequence ID" value="NZ_BJMH01000002.1"/>
</dbReference>
<gene>
    <name evidence="2" type="ORF">BPA01_06020</name>
</gene>
<dbReference type="STRING" id="54914.AV540_09030"/>
<evidence type="ECO:0000313" key="2">
    <source>
        <dbReference type="EMBL" id="GEB31022.1"/>
    </source>
</evidence>